<gene>
    <name evidence="2" type="ORF">GIB67_022214</name>
</gene>
<comment type="caution">
    <text evidence="2">The sequence shown here is derived from an EMBL/GenBank/DDBJ whole genome shotgun (WGS) entry which is preliminary data.</text>
</comment>
<dbReference type="InterPro" id="IPR015424">
    <property type="entry name" value="PyrdxlP-dep_Trfase"/>
</dbReference>
<dbReference type="Proteomes" id="UP000541444">
    <property type="component" value="Unassembled WGS sequence"/>
</dbReference>
<dbReference type="InterPro" id="IPR010977">
    <property type="entry name" value="Aromatic_deC"/>
</dbReference>
<evidence type="ECO:0000256" key="1">
    <source>
        <dbReference type="ARBA" id="ARBA00022793"/>
    </source>
</evidence>
<protein>
    <submittedName>
        <fullName evidence="2">Uncharacterized protein</fullName>
    </submittedName>
</protein>
<proteinExistence type="predicted"/>
<dbReference type="OrthoDB" id="639767at2759"/>
<dbReference type="PANTHER" id="PTHR11999:SF169">
    <property type="entry name" value="TYROSINE DECARBOXYLASE 1-LIKE"/>
    <property type="match status" value="1"/>
</dbReference>
<organism evidence="2 3">
    <name type="scientific">Kingdonia uniflora</name>
    <dbReference type="NCBI Taxonomy" id="39325"/>
    <lineage>
        <taxon>Eukaryota</taxon>
        <taxon>Viridiplantae</taxon>
        <taxon>Streptophyta</taxon>
        <taxon>Embryophyta</taxon>
        <taxon>Tracheophyta</taxon>
        <taxon>Spermatophyta</taxon>
        <taxon>Magnoliopsida</taxon>
        <taxon>Ranunculales</taxon>
        <taxon>Circaeasteraceae</taxon>
        <taxon>Kingdonia</taxon>
    </lineage>
</organism>
<dbReference type="GO" id="GO:0005737">
    <property type="term" value="C:cytoplasm"/>
    <property type="evidence" value="ECO:0007669"/>
    <property type="project" value="TreeGrafter"/>
</dbReference>
<dbReference type="PANTHER" id="PTHR11999">
    <property type="entry name" value="GROUP II PYRIDOXAL-5-PHOSPHATE DECARBOXYLASE"/>
    <property type="match status" value="1"/>
</dbReference>
<reference evidence="2 3" key="1">
    <citation type="journal article" date="2020" name="IScience">
        <title>Genome Sequencing of the Endangered Kingdonia uniflora (Circaeasteraceae, Ranunculales) Reveals Potential Mechanisms of Evolutionary Specialization.</title>
        <authorList>
            <person name="Sun Y."/>
            <person name="Deng T."/>
            <person name="Zhang A."/>
            <person name="Moore M.J."/>
            <person name="Landis J.B."/>
            <person name="Lin N."/>
            <person name="Zhang H."/>
            <person name="Zhang X."/>
            <person name="Huang J."/>
            <person name="Zhang X."/>
            <person name="Sun H."/>
            <person name="Wang H."/>
        </authorList>
    </citation>
    <scope>NUCLEOTIDE SEQUENCE [LARGE SCALE GENOMIC DNA]</scope>
    <source>
        <strain evidence="2">TB1705</strain>
        <tissue evidence="2">Leaf</tissue>
    </source>
</reference>
<dbReference type="GO" id="GO:0006520">
    <property type="term" value="P:amino acid metabolic process"/>
    <property type="evidence" value="ECO:0007669"/>
    <property type="project" value="InterPro"/>
</dbReference>
<keyword evidence="1" id="KW-0456">Lyase</keyword>
<dbReference type="Gene3D" id="1.20.1340.10">
    <property type="entry name" value="dopa decarboxylase, N-terminal domain"/>
    <property type="match status" value="2"/>
</dbReference>
<accession>A0A7J7M6X1</accession>
<keyword evidence="3" id="KW-1185">Reference proteome</keyword>
<dbReference type="EMBL" id="JACGCM010001727">
    <property type="protein sequence ID" value="KAF6150602.1"/>
    <property type="molecule type" value="Genomic_DNA"/>
</dbReference>
<dbReference type="GO" id="GO:0016831">
    <property type="term" value="F:carboxy-lyase activity"/>
    <property type="evidence" value="ECO:0007669"/>
    <property type="project" value="UniProtKB-KW"/>
</dbReference>
<name>A0A7J7M6X1_9MAGN</name>
<evidence type="ECO:0000313" key="3">
    <source>
        <dbReference type="Proteomes" id="UP000541444"/>
    </source>
</evidence>
<dbReference type="PRINTS" id="PR00800">
    <property type="entry name" value="YHDCRBOXLASE"/>
</dbReference>
<dbReference type="AlphaFoldDB" id="A0A7J7M6X1"/>
<evidence type="ECO:0000313" key="2">
    <source>
        <dbReference type="EMBL" id="KAF6150602.1"/>
    </source>
</evidence>
<dbReference type="SUPFAM" id="SSF53383">
    <property type="entry name" value="PLP-dependent transferases"/>
    <property type="match status" value="2"/>
</dbReference>
<sequence>MDSLPTEIFNPLKLDSFVGKSHVVLDFLSDYYKDVESYPVQSQVMPGYLKKGCPDYAPDSPEPLESILEDVRKNIIPGLSFPTEIFNPLELDRFVVKSHAVLDFLSDYYKDVESYPVQRKLIPGYQKKGCPDYAPDSPKPLESILDDVRKNIISGITHW</sequence>
<keyword evidence="1" id="KW-0210">Decarboxylase</keyword>